<reference evidence="1 2" key="1">
    <citation type="submission" date="2020-06" db="EMBL/GenBank/DDBJ databases">
        <authorList>
            <person name="Chuat V."/>
        </authorList>
    </citation>
    <scope>NUCLEOTIDE SEQUENCE [LARGE SCALE GENOMIC DNA]</scope>
    <source>
        <strain evidence="1">STH_CIRM_336</strain>
    </source>
</reference>
<gene>
    <name evidence="1" type="ORF">STHERMO_0048</name>
</gene>
<sequence>MRDDHLDGVLFDNLILEGGQKAQISNDTDLTTLLTSAEKS</sequence>
<protein>
    <submittedName>
        <fullName evidence="1">Uncharacterized protein</fullName>
    </submittedName>
</protein>
<proteinExistence type="predicted"/>
<evidence type="ECO:0000313" key="2">
    <source>
        <dbReference type="Proteomes" id="UP000509833"/>
    </source>
</evidence>
<name>A0A8D6U0R6_STRTR</name>
<organism evidence="1 2">
    <name type="scientific">Streptococcus thermophilus</name>
    <dbReference type="NCBI Taxonomy" id="1308"/>
    <lineage>
        <taxon>Bacteria</taxon>
        <taxon>Bacillati</taxon>
        <taxon>Bacillota</taxon>
        <taxon>Bacilli</taxon>
        <taxon>Lactobacillales</taxon>
        <taxon>Streptococcaceae</taxon>
        <taxon>Streptococcus</taxon>
    </lineage>
</organism>
<dbReference type="Proteomes" id="UP000509833">
    <property type="component" value="Chromosome"/>
</dbReference>
<accession>A0A8D6U0R6</accession>
<dbReference type="EMBL" id="LR822017">
    <property type="protein sequence ID" value="CAD0135627.1"/>
    <property type="molecule type" value="Genomic_DNA"/>
</dbReference>
<dbReference type="AlphaFoldDB" id="A0A8D6U0R6"/>
<evidence type="ECO:0000313" key="1">
    <source>
        <dbReference type="EMBL" id="CAD0135627.1"/>
    </source>
</evidence>